<evidence type="ECO:0008006" key="4">
    <source>
        <dbReference type="Google" id="ProtNLM"/>
    </source>
</evidence>
<feature type="region of interest" description="Disordered" evidence="1">
    <location>
        <begin position="122"/>
        <end position="198"/>
    </location>
</feature>
<name>A0A0S2M4Y7_9MICC</name>
<dbReference type="AlphaFoldDB" id="A0A0S2M4Y7"/>
<evidence type="ECO:0000256" key="1">
    <source>
        <dbReference type="SAM" id="MobiDB-lite"/>
    </source>
</evidence>
<dbReference type="OrthoDB" id="3210158at2"/>
<evidence type="ECO:0000313" key="2">
    <source>
        <dbReference type="EMBL" id="ALO68670.1"/>
    </source>
</evidence>
<dbReference type="Pfam" id="PF11228">
    <property type="entry name" value="DUF3027"/>
    <property type="match status" value="1"/>
</dbReference>
<sequence length="198" mass="20706">MTEIPSTTAADAADNPEALPGIPVWRVGKPDAFLAADVSTARAAVATIASDAAIGKHLGARSEGVRCVTHLFESRQPGYSGWVWFASLSRISRSKESTVNEVGMLPTEKSVLAPAWVPWAERVRPEDQQDDAAEQATGSSSERDATEAHDDGADAGTVDSGAFDSDAFDSGDDSGTSEDDDADGFDDADSQDGADENN</sequence>
<protein>
    <recommendedName>
        <fullName evidence="4">DUF3027 domain-containing protein</fullName>
    </recommendedName>
</protein>
<reference evidence="3" key="1">
    <citation type="submission" date="2015-11" db="EMBL/GenBank/DDBJ databases">
        <authorList>
            <person name="Kumar R."/>
            <person name="Singh D."/>
            <person name="Swarnkar M.K."/>
            <person name="Singh A.K."/>
            <person name="Kumar S."/>
        </authorList>
    </citation>
    <scope>NUCLEOTIDE SEQUENCE [LARGE SCALE GENOMIC DNA]</scope>
    <source>
        <strain evidence="3">ERGS4:06</strain>
    </source>
</reference>
<gene>
    <name evidence="2" type="ORF">AS189_17900</name>
</gene>
<dbReference type="Proteomes" id="UP000059574">
    <property type="component" value="Chromosome"/>
</dbReference>
<feature type="compositionally biased region" description="Basic and acidic residues" evidence="1">
    <location>
        <begin position="141"/>
        <end position="152"/>
    </location>
</feature>
<evidence type="ECO:0000313" key="3">
    <source>
        <dbReference type="Proteomes" id="UP000059574"/>
    </source>
</evidence>
<dbReference type="InterPro" id="IPR021391">
    <property type="entry name" value="DUF3027"/>
</dbReference>
<proteinExistence type="predicted"/>
<organism evidence="2 3">
    <name type="scientific">Arthrobacter alpinus</name>
    <dbReference type="NCBI Taxonomy" id="656366"/>
    <lineage>
        <taxon>Bacteria</taxon>
        <taxon>Bacillati</taxon>
        <taxon>Actinomycetota</taxon>
        <taxon>Actinomycetes</taxon>
        <taxon>Micrococcales</taxon>
        <taxon>Micrococcaceae</taxon>
        <taxon>Arthrobacter</taxon>
    </lineage>
</organism>
<feature type="compositionally biased region" description="Acidic residues" evidence="1">
    <location>
        <begin position="166"/>
        <end position="198"/>
    </location>
</feature>
<accession>A0A0S2M4Y7</accession>
<dbReference type="EMBL" id="CP013200">
    <property type="protein sequence ID" value="ALO68670.1"/>
    <property type="molecule type" value="Genomic_DNA"/>
</dbReference>
<reference evidence="2 3" key="2">
    <citation type="journal article" date="2016" name="J. Biotechnol.">
        <title>Complete genome sequence of Arthrobacter alpinus ERGS4:06, a yellow pigmented bacterium tolerant to cold and radiations isolated from Sikkim Himalaya.</title>
        <authorList>
            <person name="Kumar R."/>
            <person name="Singh D."/>
            <person name="Swarnkar M.K."/>
            <person name="Singh A.K."/>
            <person name="Kumar S."/>
        </authorList>
    </citation>
    <scope>NUCLEOTIDE SEQUENCE [LARGE SCALE GENOMIC DNA]</scope>
    <source>
        <strain evidence="2 3">ERGS4:06</strain>
    </source>
</reference>
<dbReference type="RefSeq" id="WP_062294027.1">
    <property type="nucleotide sequence ID" value="NZ_CP013200.1"/>
</dbReference>